<reference evidence="3" key="1">
    <citation type="submission" date="2017-12" db="EMBL/GenBank/DDBJ databases">
        <title>Phylogenetic diversity of female urinary microbiome.</title>
        <authorList>
            <person name="Thomas-White K."/>
            <person name="Wolfe A.J."/>
        </authorList>
    </citation>
    <scope>NUCLEOTIDE SEQUENCE [LARGE SCALE GENOMIC DNA]</scope>
    <source>
        <strain evidence="3">UMB0023</strain>
    </source>
</reference>
<dbReference type="SUPFAM" id="SSF55166">
    <property type="entry name" value="Hedgehog/DD-peptidase"/>
    <property type="match status" value="1"/>
</dbReference>
<dbReference type="InterPro" id="IPR009045">
    <property type="entry name" value="Zn_M74/Hedgehog-like"/>
</dbReference>
<dbReference type="AlphaFoldDB" id="A0A9X7I313"/>
<evidence type="ECO:0000313" key="2">
    <source>
        <dbReference type="EMBL" id="WOS98773.1"/>
    </source>
</evidence>
<dbReference type="GO" id="GO:0008233">
    <property type="term" value="F:peptidase activity"/>
    <property type="evidence" value="ECO:0007669"/>
    <property type="project" value="InterPro"/>
</dbReference>
<accession>A0A9X7I313</accession>
<evidence type="ECO:0000313" key="3">
    <source>
        <dbReference type="Proteomes" id="UP000234781"/>
    </source>
</evidence>
<feature type="region of interest" description="Disordered" evidence="1">
    <location>
        <begin position="1"/>
        <end position="34"/>
    </location>
</feature>
<keyword evidence="3" id="KW-1185">Reference proteome</keyword>
<proteinExistence type="predicted"/>
<dbReference type="CDD" id="cd14845">
    <property type="entry name" value="L-Ala-D-Glu_peptidase_like"/>
    <property type="match status" value="1"/>
</dbReference>
<dbReference type="RefSeq" id="WP_101756343.1">
    <property type="nucleotide sequence ID" value="NZ_CP136962.1"/>
</dbReference>
<name>A0A9X7I313_NEIPE</name>
<evidence type="ECO:0000256" key="1">
    <source>
        <dbReference type="SAM" id="MobiDB-lite"/>
    </source>
</evidence>
<dbReference type="EMBL" id="CP136962">
    <property type="protein sequence ID" value="WOS98773.1"/>
    <property type="molecule type" value="Genomic_DNA"/>
</dbReference>
<dbReference type="Proteomes" id="UP000234781">
    <property type="component" value="Chromosome"/>
</dbReference>
<gene>
    <name evidence="2" type="ORF">CYJ98_003710</name>
</gene>
<feature type="compositionally biased region" description="Polar residues" evidence="1">
    <location>
        <begin position="1"/>
        <end position="10"/>
    </location>
</feature>
<dbReference type="Gene3D" id="3.30.1380.10">
    <property type="match status" value="1"/>
</dbReference>
<sequence length="210" mass="23845">MNPSSATGTASRPKRANGAKYTSPQLRQRKEVKRVNSVDGKPVTVVKENRGIHDQNETKINKLHPQFQDKVRMFIKKVHEQHQIKLKIVQGYRTYREQDELYAKGRTMPGSIVTNAKGGQSNHNFGLAIDVFPIWQDGRPHMKKEDDAENIRLLKLIAHIGIEEGLAWGGHWRKFKDYPHFELKVGKNMAQLRAAVKAAGGDTLAVKYDI</sequence>
<protein>
    <submittedName>
        <fullName evidence="2">M15 family metallopeptidase</fullName>
    </submittedName>
</protein>
<dbReference type="Pfam" id="PF13539">
    <property type="entry name" value="Peptidase_M15_4"/>
    <property type="match status" value="1"/>
</dbReference>
<organism evidence="2 3">
    <name type="scientific">Neisseria perflava</name>
    <dbReference type="NCBI Taxonomy" id="33053"/>
    <lineage>
        <taxon>Bacteria</taxon>
        <taxon>Pseudomonadati</taxon>
        <taxon>Pseudomonadota</taxon>
        <taxon>Betaproteobacteria</taxon>
        <taxon>Neisseriales</taxon>
        <taxon>Neisseriaceae</taxon>
        <taxon>Neisseria</taxon>
    </lineage>
</organism>
<dbReference type="InterPro" id="IPR039561">
    <property type="entry name" value="Peptidase_M15C"/>
</dbReference>